<proteinExistence type="predicted"/>
<feature type="compositionally biased region" description="Polar residues" evidence="1">
    <location>
        <begin position="32"/>
        <end position="42"/>
    </location>
</feature>
<protein>
    <submittedName>
        <fullName evidence="3">Uncharacterized protein</fullName>
    </submittedName>
</protein>
<sequence length="67" mass="6691">MSQKDSVEVEPTTDADEETLDRALASGAVADTSGSEVSTSNSRPGGGPGIAGRPDGRPVARKHPASG</sequence>
<dbReference type="GeneID" id="41538286"/>
<evidence type="ECO:0000313" key="3">
    <source>
        <dbReference type="EMBL" id="GDY79057.1"/>
    </source>
</evidence>
<dbReference type="Proteomes" id="UP000299211">
    <property type="component" value="Unassembled WGS sequence"/>
</dbReference>
<dbReference type="EMBL" id="BJHX01000001">
    <property type="protein sequence ID" value="GDY60865.1"/>
    <property type="molecule type" value="Genomic_DNA"/>
</dbReference>
<dbReference type="RefSeq" id="WP_037646113.1">
    <property type="nucleotide sequence ID" value="NZ_BAABTN010000059.1"/>
</dbReference>
<reference evidence="3 4" key="1">
    <citation type="submission" date="2019-04" db="EMBL/GenBank/DDBJ databases">
        <title>Draft genome sequences of Streptomyces avermitilis ATCC 31267.</title>
        <authorList>
            <person name="Komaki H."/>
            <person name="Tamura T."/>
            <person name="Hosoyama A."/>
        </authorList>
    </citation>
    <scope>NUCLEOTIDE SEQUENCE [LARGE SCALE GENOMIC DNA]</scope>
    <source>
        <strain evidence="3 4">ATCC 31267</strain>
    </source>
</reference>
<evidence type="ECO:0000313" key="4">
    <source>
        <dbReference type="Proteomes" id="UP000299211"/>
    </source>
</evidence>
<name>A0A4D4N7A2_STRAX</name>
<comment type="caution">
    <text evidence="3">The sequence shown here is derived from an EMBL/GenBank/DDBJ whole genome shotgun (WGS) entry which is preliminary data.</text>
</comment>
<evidence type="ECO:0000313" key="5">
    <source>
        <dbReference type="Proteomes" id="UP000302139"/>
    </source>
</evidence>
<dbReference type="EMBL" id="BJHY01000001">
    <property type="protein sequence ID" value="GDY79057.1"/>
    <property type="molecule type" value="Genomic_DNA"/>
</dbReference>
<organism evidence="3 4">
    <name type="scientific">Streptomyces avermitilis</name>
    <dbReference type="NCBI Taxonomy" id="33903"/>
    <lineage>
        <taxon>Bacteria</taxon>
        <taxon>Bacillati</taxon>
        <taxon>Actinomycetota</taxon>
        <taxon>Actinomycetes</taxon>
        <taxon>Kitasatosporales</taxon>
        <taxon>Streptomycetaceae</taxon>
        <taxon>Streptomyces</taxon>
    </lineage>
</organism>
<feature type="region of interest" description="Disordered" evidence="1">
    <location>
        <begin position="1"/>
        <end position="67"/>
    </location>
</feature>
<gene>
    <name evidence="2" type="ORF">SAV14893_002580</name>
    <name evidence="3" type="ORF">SAV31267_085420</name>
</gene>
<reference evidence="2 5" key="2">
    <citation type="submission" date="2019-04" db="EMBL/GenBank/DDBJ databases">
        <title>Draft genome sequences of Streptomyces avermitilis NBRC 14893.</title>
        <authorList>
            <person name="Komaki H."/>
            <person name="Tamura T."/>
            <person name="Hosoyama A."/>
        </authorList>
    </citation>
    <scope>NUCLEOTIDE SEQUENCE [LARGE SCALE GENOMIC DNA]</scope>
    <source>
        <strain evidence="2 5">NBRC 14893</strain>
    </source>
</reference>
<evidence type="ECO:0000256" key="1">
    <source>
        <dbReference type="SAM" id="MobiDB-lite"/>
    </source>
</evidence>
<evidence type="ECO:0000313" key="2">
    <source>
        <dbReference type="EMBL" id="GDY60865.1"/>
    </source>
</evidence>
<dbReference type="Proteomes" id="UP000302139">
    <property type="component" value="Unassembled WGS sequence"/>
</dbReference>
<dbReference type="AlphaFoldDB" id="A0A4D4N7A2"/>
<accession>A0A4D4N7A2</accession>